<dbReference type="KEGG" id="amuc:Pan181_23630"/>
<dbReference type="AlphaFoldDB" id="A0A518AN49"/>
<organism evidence="1 2">
    <name type="scientific">Aeoliella mucimassa</name>
    <dbReference type="NCBI Taxonomy" id="2527972"/>
    <lineage>
        <taxon>Bacteria</taxon>
        <taxon>Pseudomonadati</taxon>
        <taxon>Planctomycetota</taxon>
        <taxon>Planctomycetia</taxon>
        <taxon>Pirellulales</taxon>
        <taxon>Lacipirellulaceae</taxon>
        <taxon>Aeoliella</taxon>
    </lineage>
</organism>
<name>A0A518AN49_9BACT</name>
<keyword evidence="2" id="KW-1185">Reference proteome</keyword>
<evidence type="ECO:0000313" key="2">
    <source>
        <dbReference type="Proteomes" id="UP000315750"/>
    </source>
</evidence>
<gene>
    <name evidence="1" type="ORF">Pan181_23630</name>
</gene>
<dbReference type="Proteomes" id="UP000315750">
    <property type="component" value="Chromosome"/>
</dbReference>
<reference evidence="1 2" key="1">
    <citation type="submission" date="2019-02" db="EMBL/GenBank/DDBJ databases">
        <title>Deep-cultivation of Planctomycetes and their phenomic and genomic characterization uncovers novel biology.</title>
        <authorList>
            <person name="Wiegand S."/>
            <person name="Jogler M."/>
            <person name="Boedeker C."/>
            <person name="Pinto D."/>
            <person name="Vollmers J."/>
            <person name="Rivas-Marin E."/>
            <person name="Kohn T."/>
            <person name="Peeters S.H."/>
            <person name="Heuer A."/>
            <person name="Rast P."/>
            <person name="Oberbeckmann S."/>
            <person name="Bunk B."/>
            <person name="Jeske O."/>
            <person name="Meyerdierks A."/>
            <person name="Storesund J.E."/>
            <person name="Kallscheuer N."/>
            <person name="Luecker S."/>
            <person name="Lage O.M."/>
            <person name="Pohl T."/>
            <person name="Merkel B.J."/>
            <person name="Hornburger P."/>
            <person name="Mueller R.-W."/>
            <person name="Bruemmer F."/>
            <person name="Labrenz M."/>
            <person name="Spormann A.M."/>
            <person name="Op den Camp H."/>
            <person name="Overmann J."/>
            <person name="Amann R."/>
            <person name="Jetten M.S.M."/>
            <person name="Mascher T."/>
            <person name="Medema M.H."/>
            <person name="Devos D.P."/>
            <person name="Kaster A.-K."/>
            <person name="Ovreas L."/>
            <person name="Rohde M."/>
            <person name="Galperin M.Y."/>
            <person name="Jogler C."/>
        </authorList>
    </citation>
    <scope>NUCLEOTIDE SEQUENCE [LARGE SCALE GENOMIC DNA]</scope>
    <source>
        <strain evidence="1 2">Pan181</strain>
    </source>
</reference>
<dbReference type="EMBL" id="CP036278">
    <property type="protein sequence ID" value="QDU56159.1"/>
    <property type="molecule type" value="Genomic_DNA"/>
</dbReference>
<accession>A0A518AN49</accession>
<protein>
    <recommendedName>
        <fullName evidence="3">DNA-binding protein</fullName>
    </recommendedName>
</protein>
<evidence type="ECO:0008006" key="3">
    <source>
        <dbReference type="Google" id="ProtNLM"/>
    </source>
</evidence>
<proteinExistence type="predicted"/>
<evidence type="ECO:0000313" key="1">
    <source>
        <dbReference type="EMBL" id="QDU56159.1"/>
    </source>
</evidence>
<sequence>MPSKPPKTLPNTENWVRLTDMANMIGVGEQKARNIHEEMGRPFEKIVQTRGKPVLVDSVRWLQAWRWYYLSKRR</sequence>